<evidence type="ECO:0000313" key="3">
    <source>
        <dbReference type="EMBL" id="MBC2603075.1"/>
    </source>
</evidence>
<name>A0A7X1B283_9BACT</name>
<accession>A0A7X1B283</accession>
<dbReference type="Gene3D" id="1.50.10.10">
    <property type="match status" value="1"/>
</dbReference>
<keyword evidence="4" id="KW-1185">Reference proteome</keyword>
<dbReference type="GO" id="GO:0004553">
    <property type="term" value="F:hydrolase activity, hydrolyzing O-glycosyl compounds"/>
    <property type="evidence" value="ECO:0007669"/>
    <property type="project" value="UniProtKB-ARBA"/>
</dbReference>
<dbReference type="EMBL" id="JACHVA010000117">
    <property type="protein sequence ID" value="MBC2603075.1"/>
    <property type="molecule type" value="Genomic_DNA"/>
</dbReference>
<proteinExistence type="predicted"/>
<protein>
    <submittedName>
        <fullName evidence="3">Glycoside hydrolase family 15 protein</fullName>
    </submittedName>
</protein>
<evidence type="ECO:0000259" key="1">
    <source>
        <dbReference type="Pfam" id="PF00723"/>
    </source>
</evidence>
<reference evidence="3 4" key="1">
    <citation type="submission" date="2020-07" db="EMBL/GenBank/DDBJ databases">
        <authorList>
            <person name="Feng X."/>
        </authorList>
    </citation>
    <scope>NUCLEOTIDE SEQUENCE [LARGE SCALE GENOMIC DNA]</scope>
    <source>
        <strain evidence="3 4">JCM14086</strain>
    </source>
</reference>
<feature type="domain" description="GH15-like" evidence="1">
    <location>
        <begin position="224"/>
        <end position="589"/>
    </location>
</feature>
<dbReference type="Pfam" id="PF00723">
    <property type="entry name" value="Glyco_hydro_15"/>
    <property type="match status" value="1"/>
</dbReference>
<dbReference type="PANTHER" id="PTHR31616">
    <property type="entry name" value="TREHALASE"/>
    <property type="match status" value="1"/>
</dbReference>
<dbReference type="Pfam" id="PF19291">
    <property type="entry name" value="TREH_N"/>
    <property type="match status" value="1"/>
</dbReference>
<dbReference type="PANTHER" id="PTHR31616:SF0">
    <property type="entry name" value="GLUCAN 1,4-ALPHA-GLUCOSIDASE"/>
    <property type="match status" value="1"/>
</dbReference>
<feature type="domain" description="Trehalase-like N-terminal" evidence="2">
    <location>
        <begin position="7"/>
        <end position="183"/>
    </location>
</feature>
<organism evidence="3 4">
    <name type="scientific">Puniceicoccus vermicola</name>
    <dbReference type="NCBI Taxonomy" id="388746"/>
    <lineage>
        <taxon>Bacteria</taxon>
        <taxon>Pseudomonadati</taxon>
        <taxon>Verrucomicrobiota</taxon>
        <taxon>Opitutia</taxon>
        <taxon>Puniceicoccales</taxon>
        <taxon>Puniceicoccaceae</taxon>
        <taxon>Puniceicoccus</taxon>
    </lineage>
</organism>
<dbReference type="InterPro" id="IPR045582">
    <property type="entry name" value="Trehalase-like_N"/>
</dbReference>
<dbReference type="InterPro" id="IPR008928">
    <property type="entry name" value="6-hairpin_glycosidase_sf"/>
</dbReference>
<evidence type="ECO:0000259" key="2">
    <source>
        <dbReference type="Pfam" id="PF19291"/>
    </source>
</evidence>
<dbReference type="InterPro" id="IPR012341">
    <property type="entry name" value="6hp_glycosidase-like_sf"/>
</dbReference>
<dbReference type="Proteomes" id="UP000525652">
    <property type="component" value="Unassembled WGS sequence"/>
</dbReference>
<dbReference type="InterPro" id="IPR011613">
    <property type="entry name" value="GH15-like"/>
</dbReference>
<dbReference type="AlphaFoldDB" id="A0A7X1B283"/>
<dbReference type="GO" id="GO:0005975">
    <property type="term" value="P:carbohydrate metabolic process"/>
    <property type="evidence" value="ECO:0007669"/>
    <property type="project" value="InterPro"/>
</dbReference>
<dbReference type="SUPFAM" id="SSF48208">
    <property type="entry name" value="Six-hairpin glycosidases"/>
    <property type="match status" value="1"/>
</dbReference>
<evidence type="ECO:0000313" key="4">
    <source>
        <dbReference type="Proteomes" id="UP000525652"/>
    </source>
</evidence>
<keyword evidence="3" id="KW-0378">Hydrolase</keyword>
<sequence length="613" mass="70217">MNLEDYPLIEEYGIIGDLSTVALVGPGARIDFLCLPEFDSPSVFAAHVDREKGGCFSITPKFSEVTEKKIYFPETNILLSRFLSKEGIAEVTDLMVVHEKESNQALVRRAKAVHGAVEFEMRCSPRFDYARIEHRVETLRDGCSFHTDDLSLRFRSDVPVEIDGQDVVARFKLEAGETATFVLESAECEERPETVTVFCSRAFKETATFWRKWLSRCSYKGRWRETVQRSALALKLLTSRRHGSVVAAPSFGFPNFPGGERNWDYRYTWLRDAAFTTYAFMRLGFTEEAAGFMGWLEKRVESLEEGSHLNVMYRIDGSPVEGEFALDHLEGYRKSKPIRIGSTNNDQFQLDIYGELMDSLYLFDKFGSPVSYQLWNQICKLVDFVADHWREPDMGIWEIRDGKREFLYSRVMSWVALDRGVRLALKRSRPAPLERWIKERDAAYNSVFEEFWSEEKQSFVQFKGTDALDASALIMPLVRFISPTDPKWLSTLEAIRRELTEDSLVYRYRVNEAFDEHLEGEDGTFSICSFWYIECLSRGGNTLQARHYFEKMLSYSSPLGLFSEQIGSEGQSLGNMPQAFTHLSLISAAFELDRRLGEGSGDDVGFTGAAPQR</sequence>
<gene>
    <name evidence="3" type="ORF">H5P30_14930</name>
</gene>
<comment type="caution">
    <text evidence="3">The sequence shown here is derived from an EMBL/GenBank/DDBJ whole genome shotgun (WGS) entry which is preliminary data.</text>
</comment>